<dbReference type="GO" id="GO:0071949">
    <property type="term" value="F:FAD binding"/>
    <property type="evidence" value="ECO:0007669"/>
    <property type="project" value="InterPro"/>
</dbReference>
<name>A0A9P7F2X7_9AGAM</name>
<dbReference type="InterPro" id="IPR036250">
    <property type="entry name" value="AcylCo_DH-like_C"/>
</dbReference>
<dbReference type="PANTHER" id="PTHR10909">
    <property type="entry name" value="ELECTRON TRANSPORT OXIDOREDUCTASE"/>
    <property type="match status" value="1"/>
</dbReference>
<dbReference type="InterPro" id="IPR009100">
    <property type="entry name" value="AcylCoA_DH/oxidase_NM_dom_sf"/>
</dbReference>
<evidence type="ECO:0000313" key="2">
    <source>
        <dbReference type="EMBL" id="KAG2103397.1"/>
    </source>
</evidence>
<dbReference type="InterPro" id="IPR012258">
    <property type="entry name" value="Acyl-CoA_oxidase"/>
</dbReference>
<dbReference type="AlphaFoldDB" id="A0A9P7F2X7"/>
<reference evidence="2" key="1">
    <citation type="journal article" date="2020" name="New Phytol.">
        <title>Comparative genomics reveals dynamic genome evolution in host specialist ectomycorrhizal fungi.</title>
        <authorList>
            <person name="Lofgren L.A."/>
            <person name="Nguyen N.H."/>
            <person name="Vilgalys R."/>
            <person name="Ruytinx J."/>
            <person name="Liao H.L."/>
            <person name="Branco S."/>
            <person name="Kuo A."/>
            <person name="LaButti K."/>
            <person name="Lipzen A."/>
            <person name="Andreopoulos W."/>
            <person name="Pangilinan J."/>
            <person name="Riley R."/>
            <person name="Hundley H."/>
            <person name="Na H."/>
            <person name="Barry K."/>
            <person name="Grigoriev I.V."/>
            <person name="Stajich J.E."/>
            <person name="Kennedy P.G."/>
        </authorList>
    </citation>
    <scope>NUCLEOTIDE SEQUENCE</scope>
    <source>
        <strain evidence="2">FC423</strain>
    </source>
</reference>
<dbReference type="SUPFAM" id="SSF47203">
    <property type="entry name" value="Acyl-CoA dehydrogenase C-terminal domain-like"/>
    <property type="match status" value="1"/>
</dbReference>
<evidence type="ECO:0000259" key="1">
    <source>
        <dbReference type="Pfam" id="PF22924"/>
    </source>
</evidence>
<comment type="caution">
    <text evidence="2">The sequence shown here is derived from an EMBL/GenBank/DDBJ whole genome shotgun (WGS) entry which is preliminary data.</text>
</comment>
<dbReference type="OrthoDB" id="538336at2759"/>
<dbReference type="GO" id="GO:0003997">
    <property type="term" value="F:acyl-CoA oxidase activity"/>
    <property type="evidence" value="ECO:0007669"/>
    <property type="project" value="InterPro"/>
</dbReference>
<dbReference type="SUPFAM" id="SSF56645">
    <property type="entry name" value="Acyl-CoA dehydrogenase NM domain-like"/>
    <property type="match status" value="1"/>
</dbReference>
<proteinExistence type="predicted"/>
<dbReference type="InterPro" id="IPR046373">
    <property type="entry name" value="Acyl-CoA_Oxase/DH_mid-dom_sf"/>
</dbReference>
<dbReference type="GO" id="GO:0005777">
    <property type="term" value="C:peroxisome"/>
    <property type="evidence" value="ECO:0007669"/>
    <property type="project" value="InterPro"/>
</dbReference>
<organism evidence="2 3">
    <name type="scientific">Suillus discolor</name>
    <dbReference type="NCBI Taxonomy" id="1912936"/>
    <lineage>
        <taxon>Eukaryota</taxon>
        <taxon>Fungi</taxon>
        <taxon>Dikarya</taxon>
        <taxon>Basidiomycota</taxon>
        <taxon>Agaricomycotina</taxon>
        <taxon>Agaricomycetes</taxon>
        <taxon>Agaricomycetidae</taxon>
        <taxon>Boletales</taxon>
        <taxon>Suillineae</taxon>
        <taxon>Suillaceae</taxon>
        <taxon>Suillus</taxon>
    </lineage>
</organism>
<feature type="domain" description="Acyl-CoA oxidase C-alpha1" evidence="1">
    <location>
        <begin position="268"/>
        <end position="396"/>
    </location>
</feature>
<dbReference type="PANTHER" id="PTHR10909:SF382">
    <property type="entry name" value="ACYL-COENZYME A OXIDASE"/>
    <property type="match status" value="1"/>
</dbReference>
<dbReference type="EMBL" id="JABBWM010000044">
    <property type="protein sequence ID" value="KAG2103397.1"/>
    <property type="molecule type" value="Genomic_DNA"/>
</dbReference>
<dbReference type="Proteomes" id="UP000823399">
    <property type="component" value="Unassembled WGS sequence"/>
</dbReference>
<dbReference type="GeneID" id="64695244"/>
<keyword evidence="3" id="KW-1185">Reference proteome</keyword>
<dbReference type="InterPro" id="IPR055060">
    <property type="entry name" value="ACOX_C_alpha1"/>
</dbReference>
<dbReference type="GO" id="GO:0033540">
    <property type="term" value="P:fatty acid beta-oxidation using acyl-CoA oxidase"/>
    <property type="evidence" value="ECO:0007669"/>
    <property type="project" value="TreeGrafter"/>
</dbReference>
<evidence type="ECO:0000313" key="3">
    <source>
        <dbReference type="Proteomes" id="UP000823399"/>
    </source>
</evidence>
<gene>
    <name evidence="2" type="ORF">F5147DRAFT_638765</name>
</gene>
<accession>A0A9P7F2X7</accession>
<dbReference type="GO" id="GO:0005504">
    <property type="term" value="F:fatty acid binding"/>
    <property type="evidence" value="ECO:0007669"/>
    <property type="project" value="TreeGrafter"/>
</dbReference>
<dbReference type="GO" id="GO:0055088">
    <property type="term" value="P:lipid homeostasis"/>
    <property type="evidence" value="ECO:0007669"/>
    <property type="project" value="TreeGrafter"/>
</dbReference>
<dbReference type="Gene3D" id="2.40.110.10">
    <property type="entry name" value="Butyryl-CoA Dehydrogenase, subunit A, domain 2"/>
    <property type="match status" value="1"/>
</dbReference>
<protein>
    <submittedName>
        <fullName evidence="2">Acyl-CoA dehydrogenase NM domain-like protein</fullName>
    </submittedName>
</protein>
<dbReference type="Gene3D" id="1.20.140.10">
    <property type="entry name" value="Butyryl-CoA Dehydrogenase, subunit A, domain 3"/>
    <property type="match status" value="1"/>
</dbReference>
<sequence length="564" mass="62632">MTSTSQLCQSDLFKKRSELLSRDARVVLSYDRAKAIGLAFGITFNDILNLTQNFWDIHTHPNMVLDGAACTLLTIQYNLVAGTLAKYAATTRPDLISLVEDILRWDVIGQFCLTELGRGIDIFRMKTSVTLLPTGEFDLHTPSPSDAKFMPPTIPMKGLPCVAVVFAQLYVDGECRGPRPFLVNINDGYDMCSGVTSMRTYCSMTRLLPPRGGSSPVNHALTSFHHVRLPPSALLGDLTKSNTIHHDFMSSIWRVMVGSLALSSLAIPYLRVGSFVAARYFQRRHVTSLQGNPVPIISYRTQQLPLLHAIAQAFVLRALHKWAIEQFMDNNLDVRVRHGIAACCKAVMIQHAQVANYVLSERLGAQGLFEYNQLSNFYSEMRGVSIAEGDILALSMRLVADTLSQTYELPVSTHPDGPLAMHEISLFDEATETVFSSSDFTQAFMQYVQPRCQLMVESMGHRMACDAAVDQGVPQCLVDLYLINAIKTDAAWYVEHGVFTRKAIVHMEDAALSAALPRLEELLTAMEVEPYVSSPIISDKCWEEFSKTLPVYSSPQAQVPAARL</sequence>
<dbReference type="RefSeq" id="XP_041290491.1">
    <property type="nucleotide sequence ID" value="XM_041432985.1"/>
</dbReference>
<dbReference type="Pfam" id="PF22924">
    <property type="entry name" value="ACOX_C_alpha1"/>
    <property type="match status" value="1"/>
</dbReference>